<evidence type="ECO:0000259" key="14">
    <source>
        <dbReference type="SMART" id="SM00928"/>
    </source>
</evidence>
<dbReference type="Gene3D" id="3.40.50.11540">
    <property type="entry name" value="NADH-ubiquinone oxidoreductase 51kDa subunit"/>
    <property type="match status" value="1"/>
</dbReference>
<keyword evidence="15" id="KW-0560">Oxidoreductase</keyword>
<keyword evidence="9 13" id="KW-0408">Iron</keyword>
<dbReference type="SMART" id="SM00928">
    <property type="entry name" value="NADH_4Fe-4S"/>
    <property type="match status" value="1"/>
</dbReference>
<evidence type="ECO:0000313" key="16">
    <source>
        <dbReference type="Proteomes" id="UP001171945"/>
    </source>
</evidence>
<evidence type="ECO:0000256" key="2">
    <source>
        <dbReference type="ARBA" id="ARBA00001966"/>
    </source>
</evidence>
<evidence type="ECO:0000256" key="6">
    <source>
        <dbReference type="ARBA" id="ARBA00022643"/>
    </source>
</evidence>
<dbReference type="Pfam" id="PF10589">
    <property type="entry name" value="NADH_4Fe-4S"/>
    <property type="match status" value="1"/>
</dbReference>
<dbReference type="EC" id="7.1.1.-" evidence="13"/>
<dbReference type="InterPro" id="IPR019554">
    <property type="entry name" value="Soluble_ligand-bd"/>
</dbReference>
<dbReference type="NCBIfam" id="NF010120">
    <property type="entry name" value="PRK13596.1"/>
    <property type="match status" value="1"/>
</dbReference>
<dbReference type="InterPro" id="IPR050837">
    <property type="entry name" value="ComplexI_51kDa_subunit"/>
</dbReference>
<keyword evidence="13" id="KW-0874">Quinone</keyword>
<dbReference type="Gene3D" id="6.10.250.1450">
    <property type="match status" value="1"/>
</dbReference>
<dbReference type="Gene3D" id="3.10.20.600">
    <property type="match status" value="1"/>
</dbReference>
<comment type="similarity">
    <text evidence="3 13">Belongs to the complex I 51 kDa subunit family.</text>
</comment>
<keyword evidence="8" id="KW-1278">Translocase</keyword>
<evidence type="ECO:0000256" key="11">
    <source>
        <dbReference type="ARBA" id="ARBA00023027"/>
    </source>
</evidence>
<keyword evidence="6 13" id="KW-0288">FMN</keyword>
<dbReference type="InterPro" id="IPR037207">
    <property type="entry name" value="Nuop51_4Fe4S-bd_sf"/>
</dbReference>
<evidence type="ECO:0000256" key="10">
    <source>
        <dbReference type="ARBA" id="ARBA00023014"/>
    </source>
</evidence>
<reference evidence="15" key="1">
    <citation type="submission" date="2023-06" db="EMBL/GenBank/DDBJ databases">
        <title>Uncultivated large filamentous bacteria from sulfidic sediments reveal new species and different genomic features in energy metabolism and defense.</title>
        <authorList>
            <person name="Fonseca A."/>
        </authorList>
    </citation>
    <scope>NUCLEOTIDE SEQUENCE</scope>
    <source>
        <strain evidence="15">HSG4</strain>
    </source>
</reference>
<keyword evidence="11 13" id="KW-0520">NAD</keyword>
<keyword evidence="4 13" id="KW-0004">4Fe-4S</keyword>
<evidence type="ECO:0000256" key="7">
    <source>
        <dbReference type="ARBA" id="ARBA00022723"/>
    </source>
</evidence>
<evidence type="ECO:0000256" key="4">
    <source>
        <dbReference type="ARBA" id="ARBA00022485"/>
    </source>
</evidence>
<dbReference type="InterPro" id="IPR019575">
    <property type="entry name" value="Nuop51_4Fe4S-bd"/>
</dbReference>
<dbReference type="InterPro" id="IPR001949">
    <property type="entry name" value="NADH-UbQ_OxRdtase_51kDa_CS"/>
</dbReference>
<accession>A0ABT7VUT6</accession>
<evidence type="ECO:0000256" key="9">
    <source>
        <dbReference type="ARBA" id="ARBA00023004"/>
    </source>
</evidence>
<dbReference type="PROSITE" id="PS00645">
    <property type="entry name" value="COMPLEX1_51K_2"/>
    <property type="match status" value="1"/>
</dbReference>
<name>A0ABT7VUT6_9GAMM</name>
<dbReference type="EMBL" id="JAUCGM010000588">
    <property type="protein sequence ID" value="MDM8563347.1"/>
    <property type="molecule type" value="Genomic_DNA"/>
</dbReference>
<organism evidence="15 16">
    <name type="scientific">Candidatus Marithioploca araucensis</name>
    <dbReference type="NCBI Taxonomy" id="70273"/>
    <lineage>
        <taxon>Bacteria</taxon>
        <taxon>Pseudomonadati</taxon>
        <taxon>Pseudomonadota</taxon>
        <taxon>Gammaproteobacteria</taxon>
        <taxon>Thiotrichales</taxon>
        <taxon>Thiotrichaceae</taxon>
        <taxon>Candidatus Marithioploca</taxon>
    </lineage>
</organism>
<evidence type="ECO:0000256" key="3">
    <source>
        <dbReference type="ARBA" id="ARBA00007523"/>
    </source>
</evidence>
<evidence type="ECO:0000256" key="5">
    <source>
        <dbReference type="ARBA" id="ARBA00022630"/>
    </source>
</evidence>
<dbReference type="Gene3D" id="1.20.1440.230">
    <property type="entry name" value="NADH-ubiquinone oxidoreductase 51kDa subunit, iron-sulphur binding domain"/>
    <property type="match status" value="1"/>
</dbReference>
<evidence type="ECO:0000256" key="8">
    <source>
        <dbReference type="ARBA" id="ARBA00022967"/>
    </source>
</evidence>
<dbReference type="Pfam" id="PF01512">
    <property type="entry name" value="Complex1_51K"/>
    <property type="match status" value="1"/>
</dbReference>
<evidence type="ECO:0000256" key="1">
    <source>
        <dbReference type="ARBA" id="ARBA00001917"/>
    </source>
</evidence>
<evidence type="ECO:0000313" key="15">
    <source>
        <dbReference type="EMBL" id="MDM8563347.1"/>
    </source>
</evidence>
<dbReference type="NCBIfam" id="TIGR01959">
    <property type="entry name" value="nuoF_fam"/>
    <property type="match status" value="1"/>
</dbReference>
<dbReference type="SUPFAM" id="SSF142019">
    <property type="entry name" value="Nqo1 FMN-binding domain-like"/>
    <property type="match status" value="1"/>
</dbReference>
<keyword evidence="16" id="KW-1185">Reference proteome</keyword>
<keyword evidence="10 13" id="KW-0411">Iron-sulfur</keyword>
<comment type="function">
    <text evidence="13">NDH-1 shuttles electrons from NADH, via FMN and iron-sulfur (Fe-S) centers, to quinones in the respiratory chain.</text>
</comment>
<dbReference type="PROSITE" id="PS00644">
    <property type="entry name" value="COMPLEX1_51K_1"/>
    <property type="match status" value="1"/>
</dbReference>
<gene>
    <name evidence="15" type="primary">nuoF</name>
    <name evidence="15" type="ORF">QUF54_08335</name>
</gene>
<dbReference type="Pfam" id="PF10531">
    <property type="entry name" value="SLBB"/>
    <property type="match status" value="1"/>
</dbReference>
<comment type="caution">
    <text evidence="15">The sequence shown here is derived from an EMBL/GenBank/DDBJ whole genome shotgun (WGS) entry which is preliminary data.</text>
</comment>
<protein>
    <recommendedName>
        <fullName evidence="13">NADH-quinone oxidoreductase subunit F</fullName>
        <ecNumber evidence="13">7.1.1.-</ecNumber>
    </recommendedName>
</protein>
<keyword evidence="7 13" id="KW-0479">Metal-binding</keyword>
<feature type="non-terminal residue" evidence="15">
    <location>
        <position position="1"/>
    </location>
</feature>
<keyword evidence="5 13" id="KW-0285">Flavoprotein</keyword>
<evidence type="ECO:0000256" key="13">
    <source>
        <dbReference type="RuleBase" id="RU364066"/>
    </source>
</evidence>
<comment type="cofactor">
    <cofactor evidence="2 13">
        <name>[4Fe-4S] cluster</name>
        <dbReference type="ChEBI" id="CHEBI:49883"/>
    </cofactor>
</comment>
<dbReference type="SUPFAM" id="SSF140490">
    <property type="entry name" value="Nqo1C-terminal domain-like"/>
    <property type="match status" value="1"/>
</dbReference>
<dbReference type="PANTHER" id="PTHR11780:SF10">
    <property type="entry name" value="NADH DEHYDROGENASE [UBIQUINONE] FLAVOPROTEIN 1, MITOCHONDRIAL"/>
    <property type="match status" value="1"/>
</dbReference>
<dbReference type="InterPro" id="IPR011538">
    <property type="entry name" value="Nuo51_FMN-bd"/>
</dbReference>
<dbReference type="InterPro" id="IPR037225">
    <property type="entry name" value="Nuo51_FMN-bd_sf"/>
</dbReference>
<dbReference type="PANTHER" id="PTHR11780">
    <property type="entry name" value="NADH-UBIQUINONE OXIDOREDUCTASE FLAVOPROTEIN 1 NDUFV1"/>
    <property type="match status" value="1"/>
</dbReference>
<dbReference type="InterPro" id="IPR011537">
    <property type="entry name" value="NADH-UbQ_OxRdtase_suF"/>
</dbReference>
<dbReference type="GO" id="GO:0050136">
    <property type="term" value="F:NADH dehydrogenase (quinone) (non-electrogenic) activity"/>
    <property type="evidence" value="ECO:0007669"/>
    <property type="project" value="UniProtKB-EC"/>
</dbReference>
<feature type="domain" description="NADH-ubiquinone oxidoreductase 51kDa subunit iron-sulphur binding" evidence="14">
    <location>
        <begin position="313"/>
        <end position="358"/>
    </location>
</feature>
<dbReference type="Proteomes" id="UP001171945">
    <property type="component" value="Unassembled WGS sequence"/>
</dbReference>
<proteinExistence type="inferred from homology"/>
<dbReference type="SUPFAM" id="SSF142984">
    <property type="entry name" value="Nqo1 middle domain-like"/>
    <property type="match status" value="1"/>
</dbReference>
<sequence>LPVYESTGGYKALRKILTEKTPPKDISDEVKASGLRGRGGAGFPAGLKWSFMLGVRDKPGQKYLTCNSDEGEPGTFKDRDILRYNPHAIVEGMAIACYAIGATVGYNYIRGEFHEPIARFESALEEAYNAGLLGKNVLNSGADIDIYAHYGAGAYICGEETALLESIEGKKGQPRYKPPFPAAYGLYGKPTTINNAETLASVPSILNNGADWFSNMGKPKNTGTKIFAISGHVNKPGNYEVPMGTAFAELLEMAGGVWKGRKLKAVIPGGSSTPVLKKDVIMDLTMDYDSLAKVGSMLGSGAIIVMDETTDMVKVLARISHFYYEESCGQCTPCREGTGWMARIVQRIYNGEGQQEDLDVLTDVAKNIGGKTICALGDAAAMPVIAFVKNFREEFQYYIDNGKSMVQS</sequence>
<comment type="cofactor">
    <cofactor evidence="1 13">
        <name>FMN</name>
        <dbReference type="ChEBI" id="CHEBI:58210"/>
    </cofactor>
</comment>
<evidence type="ECO:0000256" key="12">
    <source>
        <dbReference type="ARBA" id="ARBA00047712"/>
    </source>
</evidence>
<comment type="catalytic activity">
    <reaction evidence="12 13">
        <text>a quinone + NADH + 5 H(+)(in) = a quinol + NAD(+) + 4 H(+)(out)</text>
        <dbReference type="Rhea" id="RHEA:57888"/>
        <dbReference type="ChEBI" id="CHEBI:15378"/>
        <dbReference type="ChEBI" id="CHEBI:24646"/>
        <dbReference type="ChEBI" id="CHEBI:57540"/>
        <dbReference type="ChEBI" id="CHEBI:57945"/>
        <dbReference type="ChEBI" id="CHEBI:132124"/>
    </reaction>
</comment>